<sequence length="431" mass="46520">MLHTDTPPVSTLDRTVGMLRFATAGSVDDGKSTLVGRLLHDSKAVLADTLESVRRASRSRGSDDIELALITDGLRAEREQGITIDVAYRYFTTPRRKFVLADTPGHVQYTRNMVTGASTAELVVLLVDARKGVVEQTRRHLAVAALLGIRHLVLAVNKMDLVGFNESVFRGIAADFASAAEALGISDHTVIPVSALRGDNVVEKSAEMPWYTGPTLLEHLETVDVDLDQAGQPVRFPVQYVIRASEYRGYAGQLASGILRVDDDVVVLPVGLRSRVAAIDTFDGPLTEAAAPRSITVRLYDELDIGRGDLLVTPGAEPTVTREFAATICQLAERPLRVGDRLLVKHTTRVVKGVIDAITYRLDIATLRKEKADGELVLNDIGGVRLRVAAPLAVDDYATDRLTGAFLLIDEQDGATLAAGLVGDPLESRTG</sequence>
<dbReference type="STRING" id="351607.Acel_1617"/>
<evidence type="ECO:0000313" key="9">
    <source>
        <dbReference type="Proteomes" id="UP000008221"/>
    </source>
</evidence>
<dbReference type="Gene3D" id="2.40.30.10">
    <property type="entry name" value="Translation factors"/>
    <property type="match status" value="2"/>
</dbReference>
<dbReference type="CDD" id="cd03695">
    <property type="entry name" value="CysN_NodQ_II"/>
    <property type="match status" value="1"/>
</dbReference>
<dbReference type="GO" id="GO:0005525">
    <property type="term" value="F:GTP binding"/>
    <property type="evidence" value="ECO:0007669"/>
    <property type="project" value="UniProtKB-KW"/>
</dbReference>
<dbReference type="FunCoup" id="A0LVC9">
    <property type="interactions" value="10"/>
</dbReference>
<dbReference type="PROSITE" id="PS51722">
    <property type="entry name" value="G_TR_2"/>
    <property type="match status" value="1"/>
</dbReference>
<dbReference type="OrthoDB" id="9804504at2"/>
<dbReference type="InterPro" id="IPR041757">
    <property type="entry name" value="CysN_GTP-bd"/>
</dbReference>
<keyword evidence="9" id="KW-1185">Reference proteome</keyword>
<dbReference type="HOGENOM" id="CLU_007265_5_2_11"/>
<dbReference type="InterPro" id="IPR044139">
    <property type="entry name" value="CysN_NoDQ_III"/>
</dbReference>
<dbReference type="CDD" id="cd04166">
    <property type="entry name" value="CysN_ATPS"/>
    <property type="match status" value="1"/>
</dbReference>
<evidence type="ECO:0000259" key="7">
    <source>
        <dbReference type="PROSITE" id="PS51722"/>
    </source>
</evidence>
<dbReference type="SUPFAM" id="SSF50465">
    <property type="entry name" value="EF-Tu/eEF-1alpha/eIF2-gamma C-terminal domain"/>
    <property type="match status" value="1"/>
</dbReference>
<dbReference type="Pfam" id="PF00009">
    <property type="entry name" value="GTP_EFTU"/>
    <property type="match status" value="1"/>
</dbReference>
<organism evidence="8 9">
    <name type="scientific">Acidothermus cellulolyticus (strain ATCC 43068 / DSM 8971 / 11B)</name>
    <dbReference type="NCBI Taxonomy" id="351607"/>
    <lineage>
        <taxon>Bacteria</taxon>
        <taxon>Bacillati</taxon>
        <taxon>Actinomycetota</taxon>
        <taxon>Actinomycetes</taxon>
        <taxon>Acidothermales</taxon>
        <taxon>Acidothermaceae</taxon>
        <taxon>Acidothermus</taxon>
    </lineage>
</organism>
<dbReference type="Proteomes" id="UP000008221">
    <property type="component" value="Chromosome"/>
</dbReference>
<evidence type="ECO:0000313" key="8">
    <source>
        <dbReference type="EMBL" id="ABK53389.1"/>
    </source>
</evidence>
<keyword evidence="2 8" id="KW-0808">Transferase</keyword>
<dbReference type="InParanoid" id="A0LVC9"/>
<dbReference type="InterPro" id="IPR050100">
    <property type="entry name" value="TRAFAC_GTPase_members"/>
</dbReference>
<dbReference type="InterPro" id="IPR054696">
    <property type="entry name" value="GTP-eEF1A_C"/>
</dbReference>
<keyword evidence="6" id="KW-0342">GTP-binding</keyword>
<dbReference type="GO" id="GO:0006790">
    <property type="term" value="P:sulfur compound metabolic process"/>
    <property type="evidence" value="ECO:0007669"/>
    <property type="project" value="InterPro"/>
</dbReference>
<dbReference type="NCBIfam" id="TIGR02034">
    <property type="entry name" value="CysN"/>
    <property type="match status" value="1"/>
</dbReference>
<feature type="domain" description="Tr-type G" evidence="7">
    <location>
        <begin position="16"/>
        <end position="228"/>
    </location>
</feature>
<dbReference type="InterPro" id="IPR027417">
    <property type="entry name" value="P-loop_NTPase"/>
</dbReference>
<dbReference type="GO" id="GO:0003924">
    <property type="term" value="F:GTPase activity"/>
    <property type="evidence" value="ECO:0007669"/>
    <property type="project" value="InterPro"/>
</dbReference>
<dbReference type="GO" id="GO:0005524">
    <property type="term" value="F:ATP binding"/>
    <property type="evidence" value="ECO:0007669"/>
    <property type="project" value="UniProtKB-KW"/>
</dbReference>
<name>A0LVC9_ACIC1</name>
<dbReference type="InterPro" id="IPR011779">
    <property type="entry name" value="SO4_adenylTrfase_lsu"/>
</dbReference>
<proteinExistence type="predicted"/>
<dbReference type="GO" id="GO:0004781">
    <property type="term" value="F:sulfate adenylyltransferase (ATP) activity"/>
    <property type="evidence" value="ECO:0007669"/>
    <property type="project" value="UniProtKB-EC"/>
</dbReference>
<dbReference type="Pfam" id="PF22594">
    <property type="entry name" value="GTP-eEF1A_C"/>
    <property type="match status" value="1"/>
</dbReference>
<keyword evidence="5" id="KW-0067">ATP-binding</keyword>
<dbReference type="InterPro" id="IPR044138">
    <property type="entry name" value="CysN_II"/>
</dbReference>
<dbReference type="EC" id="2.7.7.4" evidence="1"/>
<reference evidence="8 9" key="1">
    <citation type="journal article" date="2009" name="Genome Res.">
        <title>Complete genome of the cellulolytic thermophile Acidothermus cellulolyticus 11B provides insights into its ecophysiological and evolutionary adaptations.</title>
        <authorList>
            <person name="Barabote R.D."/>
            <person name="Xie G."/>
            <person name="Leu D.H."/>
            <person name="Normand P."/>
            <person name="Necsulea A."/>
            <person name="Daubin V."/>
            <person name="Medigue C."/>
            <person name="Adney W.S."/>
            <person name="Xu X.C."/>
            <person name="Lapidus A."/>
            <person name="Parales R.E."/>
            <person name="Detter C."/>
            <person name="Pujic P."/>
            <person name="Bruce D."/>
            <person name="Lavire C."/>
            <person name="Challacombe J.F."/>
            <person name="Brettin T.S."/>
            <person name="Berry A.M."/>
        </authorList>
    </citation>
    <scope>NUCLEOTIDE SEQUENCE [LARGE SCALE GENOMIC DNA]</scope>
    <source>
        <strain evidence="9">ATCC 43068 / DSM 8971 / 11B</strain>
    </source>
</reference>
<dbReference type="CDD" id="cd04095">
    <property type="entry name" value="CysN_NoDQ_III"/>
    <property type="match status" value="1"/>
</dbReference>
<dbReference type="eggNOG" id="COG2895">
    <property type="taxonomic scope" value="Bacteria"/>
</dbReference>
<dbReference type="Gene3D" id="3.40.50.300">
    <property type="entry name" value="P-loop containing nucleotide triphosphate hydrolases"/>
    <property type="match status" value="1"/>
</dbReference>
<accession>A0LVC9</accession>
<evidence type="ECO:0000256" key="1">
    <source>
        <dbReference type="ARBA" id="ARBA00012391"/>
    </source>
</evidence>
<dbReference type="KEGG" id="ace:Acel_1617"/>
<dbReference type="SUPFAM" id="SSF50447">
    <property type="entry name" value="Translation proteins"/>
    <property type="match status" value="1"/>
</dbReference>
<dbReference type="AlphaFoldDB" id="A0LVC9"/>
<dbReference type="InterPro" id="IPR000795">
    <property type="entry name" value="T_Tr_GTP-bd_dom"/>
</dbReference>
<dbReference type="SUPFAM" id="SSF52540">
    <property type="entry name" value="P-loop containing nucleoside triphosphate hydrolases"/>
    <property type="match status" value="1"/>
</dbReference>
<protein>
    <recommendedName>
        <fullName evidence="1">sulfate adenylyltransferase</fullName>
        <ecNumber evidence="1">2.7.7.4</ecNumber>
    </recommendedName>
</protein>
<dbReference type="PROSITE" id="PS00301">
    <property type="entry name" value="G_TR_1"/>
    <property type="match status" value="1"/>
</dbReference>
<keyword evidence="4" id="KW-0547">Nucleotide-binding</keyword>
<dbReference type="InterPro" id="IPR009001">
    <property type="entry name" value="Transl_elong_EF1A/Init_IF2_C"/>
</dbReference>
<dbReference type="PANTHER" id="PTHR23115">
    <property type="entry name" value="TRANSLATION FACTOR"/>
    <property type="match status" value="1"/>
</dbReference>
<dbReference type="RefSeq" id="WP_011720452.1">
    <property type="nucleotide sequence ID" value="NC_008578.1"/>
</dbReference>
<dbReference type="FunFam" id="3.40.50.300:FF:000119">
    <property type="entry name" value="Sulfate adenylyltransferase subunit 1"/>
    <property type="match status" value="1"/>
</dbReference>
<evidence type="ECO:0000256" key="2">
    <source>
        <dbReference type="ARBA" id="ARBA00022679"/>
    </source>
</evidence>
<dbReference type="InterPro" id="IPR031157">
    <property type="entry name" value="G_TR_CS"/>
</dbReference>
<evidence type="ECO:0000256" key="6">
    <source>
        <dbReference type="ARBA" id="ARBA00023134"/>
    </source>
</evidence>
<dbReference type="InterPro" id="IPR009000">
    <property type="entry name" value="Transl_B-barrel_sf"/>
</dbReference>
<dbReference type="EMBL" id="CP000481">
    <property type="protein sequence ID" value="ABK53389.1"/>
    <property type="molecule type" value="Genomic_DNA"/>
</dbReference>
<evidence type="ECO:0000256" key="3">
    <source>
        <dbReference type="ARBA" id="ARBA00022695"/>
    </source>
</evidence>
<gene>
    <name evidence="8" type="ordered locus">Acel_1617</name>
</gene>
<evidence type="ECO:0000256" key="4">
    <source>
        <dbReference type="ARBA" id="ARBA00022741"/>
    </source>
</evidence>
<evidence type="ECO:0000256" key="5">
    <source>
        <dbReference type="ARBA" id="ARBA00022840"/>
    </source>
</evidence>
<dbReference type="PRINTS" id="PR00315">
    <property type="entry name" value="ELONGATNFCT"/>
</dbReference>
<keyword evidence="3 8" id="KW-0548">Nucleotidyltransferase</keyword>